<keyword evidence="3" id="KW-0436">Ligase</keyword>
<dbReference type="CDD" id="cd00858">
    <property type="entry name" value="GlyRS_anticodon"/>
    <property type="match status" value="1"/>
</dbReference>
<evidence type="ECO:0000256" key="3">
    <source>
        <dbReference type="ARBA" id="ARBA00022598"/>
    </source>
</evidence>
<organism evidence="9 10">
    <name type="scientific">Dicentrarchus labrax</name>
    <name type="common">European seabass</name>
    <name type="synonym">Morone labrax</name>
    <dbReference type="NCBI Taxonomy" id="13489"/>
    <lineage>
        <taxon>Eukaryota</taxon>
        <taxon>Metazoa</taxon>
        <taxon>Chordata</taxon>
        <taxon>Craniata</taxon>
        <taxon>Vertebrata</taxon>
        <taxon>Euteleostomi</taxon>
        <taxon>Actinopterygii</taxon>
        <taxon>Neopterygii</taxon>
        <taxon>Teleostei</taxon>
        <taxon>Neoteleostei</taxon>
        <taxon>Acanthomorphata</taxon>
        <taxon>Eupercaria</taxon>
        <taxon>Moronidae</taxon>
        <taxon>Dicentrarchus</taxon>
    </lineage>
</organism>
<dbReference type="GO" id="GO:0005739">
    <property type="term" value="C:mitochondrion"/>
    <property type="evidence" value="ECO:0007669"/>
    <property type="project" value="TreeGrafter"/>
</dbReference>
<feature type="domain" description="Anticodon-binding" evidence="8">
    <location>
        <begin position="203"/>
        <end position="295"/>
    </location>
</feature>
<comment type="subcellular location">
    <subcellularLocation>
        <location evidence="1">Cytoplasm</location>
    </subcellularLocation>
</comment>
<dbReference type="InterPro" id="IPR036621">
    <property type="entry name" value="Anticodon-bd_dom_sf"/>
</dbReference>
<keyword evidence="5" id="KW-0067">ATP-binding</keyword>
<sequence>MRGSGVINNSVLGYFIGRIYLYLTKVGIAKDKLRFRQHMDNEMAHYACDCWDAETKTSYGWIEIVGCADRSCFDLKCHARATKVPLVAEKPLKEPISLNFVNVVQFEPNKGAIGKAYKKDAKIAMEYLSVCDECFITEQEQLLSETGEFTIETEVEEVVPNVIEPSFGIGRIMYTIFEHTFHVREGDEQRTYFSFPATVAPYKCSVLPLSQNQEFVPFVRKLSEAMTKNGVSYKVDDSSGSIGRRYARTDEIGVAFGITIDFDTVNKTPHTATLRDRDSMRQIRAEVSELPVIIRDLSNGTLSWAEVESKYPIFEGQETSKKDTVEE</sequence>
<dbReference type="Gene3D" id="3.40.50.800">
    <property type="entry name" value="Anticodon-binding domain"/>
    <property type="match status" value="1"/>
</dbReference>
<reference evidence="9" key="2">
    <citation type="submission" date="2025-09" db="UniProtKB">
        <authorList>
            <consortium name="Ensembl"/>
        </authorList>
    </citation>
    <scope>IDENTIFICATION</scope>
</reference>
<protein>
    <submittedName>
        <fullName evidence="9">Glycyl-tRNA synthetase 1</fullName>
    </submittedName>
</protein>
<dbReference type="PANTHER" id="PTHR10745:SF0">
    <property type="entry name" value="GLYCINE--TRNA LIGASE"/>
    <property type="match status" value="1"/>
</dbReference>
<evidence type="ECO:0000256" key="7">
    <source>
        <dbReference type="ARBA" id="ARBA00023146"/>
    </source>
</evidence>
<dbReference type="PRINTS" id="PR01043">
    <property type="entry name" value="TRNASYNTHGLY"/>
</dbReference>
<keyword evidence="6" id="KW-0648">Protein biosynthesis</keyword>
<dbReference type="PANTHER" id="PTHR10745">
    <property type="entry name" value="GLYCYL-TRNA SYNTHETASE/DNA POLYMERASE SUBUNIT GAMMA-2"/>
    <property type="match status" value="1"/>
</dbReference>
<dbReference type="NCBIfam" id="TIGR00389">
    <property type="entry name" value="glyS_dimeric"/>
    <property type="match status" value="1"/>
</dbReference>
<dbReference type="GO" id="GO:0070150">
    <property type="term" value="P:mitochondrial glycyl-tRNA aminoacylation"/>
    <property type="evidence" value="ECO:0007669"/>
    <property type="project" value="TreeGrafter"/>
</dbReference>
<dbReference type="InterPro" id="IPR002315">
    <property type="entry name" value="tRNA-synt_gly"/>
</dbReference>
<evidence type="ECO:0000256" key="5">
    <source>
        <dbReference type="ARBA" id="ARBA00022840"/>
    </source>
</evidence>
<keyword evidence="4" id="KW-0547">Nucleotide-binding</keyword>
<dbReference type="GO" id="GO:0005524">
    <property type="term" value="F:ATP binding"/>
    <property type="evidence" value="ECO:0007669"/>
    <property type="project" value="UniProtKB-KW"/>
</dbReference>
<dbReference type="InterPro" id="IPR004154">
    <property type="entry name" value="Anticodon-bd"/>
</dbReference>
<dbReference type="FunFam" id="3.30.720.200:FF:000001">
    <property type="entry name" value="Glycine--tRNA ligase 2"/>
    <property type="match status" value="1"/>
</dbReference>
<proteinExistence type="predicted"/>
<evidence type="ECO:0000256" key="4">
    <source>
        <dbReference type="ARBA" id="ARBA00022741"/>
    </source>
</evidence>
<dbReference type="FunFam" id="3.40.50.800:FF:000004">
    <property type="entry name" value="Glycine--tRNA ligase 2"/>
    <property type="match status" value="1"/>
</dbReference>
<dbReference type="InterPro" id="IPR027031">
    <property type="entry name" value="Gly-tRNA_synthase/POLG2"/>
</dbReference>
<evidence type="ECO:0000259" key="8">
    <source>
        <dbReference type="Pfam" id="PF03129"/>
    </source>
</evidence>
<evidence type="ECO:0000256" key="6">
    <source>
        <dbReference type="ARBA" id="ARBA00022917"/>
    </source>
</evidence>
<dbReference type="InterPro" id="IPR045864">
    <property type="entry name" value="aa-tRNA-synth_II/BPL/LPL"/>
</dbReference>
<dbReference type="Ensembl" id="ENSDLAT00005041146.2">
    <property type="protein sequence ID" value="ENSDLAP00005038528.2"/>
    <property type="gene ID" value="ENSDLAG00005017209.2"/>
</dbReference>
<dbReference type="Pfam" id="PF03129">
    <property type="entry name" value="HGTP_anticodon"/>
    <property type="match status" value="1"/>
</dbReference>
<accession>A0A8C4H7S4</accession>
<evidence type="ECO:0000256" key="2">
    <source>
        <dbReference type="ARBA" id="ARBA00022490"/>
    </source>
</evidence>
<evidence type="ECO:0000313" key="10">
    <source>
        <dbReference type="Proteomes" id="UP000694389"/>
    </source>
</evidence>
<reference evidence="9" key="1">
    <citation type="submission" date="2025-08" db="UniProtKB">
        <authorList>
            <consortium name="Ensembl"/>
        </authorList>
    </citation>
    <scope>IDENTIFICATION</scope>
</reference>
<evidence type="ECO:0000256" key="1">
    <source>
        <dbReference type="ARBA" id="ARBA00004496"/>
    </source>
</evidence>
<dbReference type="Gene3D" id="3.30.720.200">
    <property type="match status" value="1"/>
</dbReference>
<dbReference type="Gene3D" id="3.30.930.10">
    <property type="entry name" value="Bira Bifunctional Protein, Domain 2"/>
    <property type="match status" value="1"/>
</dbReference>
<keyword evidence="10" id="KW-1185">Reference proteome</keyword>
<dbReference type="GeneTree" id="ENSGT00940000153759"/>
<evidence type="ECO:0000313" key="9">
    <source>
        <dbReference type="Ensembl" id="ENSDLAP00005038528.2"/>
    </source>
</evidence>
<keyword evidence="2" id="KW-0963">Cytoplasm</keyword>
<dbReference type="AlphaFoldDB" id="A0A8C4H7S4"/>
<dbReference type="SUPFAM" id="SSF52954">
    <property type="entry name" value="Class II aaRS ABD-related"/>
    <property type="match status" value="1"/>
</dbReference>
<dbReference type="GO" id="GO:0004820">
    <property type="term" value="F:glycine-tRNA ligase activity"/>
    <property type="evidence" value="ECO:0007669"/>
    <property type="project" value="InterPro"/>
</dbReference>
<dbReference type="SUPFAM" id="SSF55681">
    <property type="entry name" value="Class II aaRS and biotin synthetases"/>
    <property type="match status" value="1"/>
</dbReference>
<keyword evidence="7" id="KW-0030">Aminoacyl-tRNA synthetase</keyword>
<dbReference type="Proteomes" id="UP000694389">
    <property type="component" value="Unassembled WGS sequence"/>
</dbReference>
<name>A0A8C4H7S4_DICLA</name>